<comment type="caution">
    <text evidence="10">The sequence shown here is derived from an EMBL/GenBank/DDBJ whole genome shotgun (WGS) entry which is preliminary data.</text>
</comment>
<dbReference type="InterPro" id="IPR007219">
    <property type="entry name" value="XnlR_reg_dom"/>
</dbReference>
<dbReference type="Gene3D" id="4.10.240.10">
    <property type="entry name" value="Zn(2)-C6 fungal-type DNA-binding domain"/>
    <property type="match status" value="1"/>
</dbReference>
<gene>
    <name evidence="10" type="ORF">NUU61_008516</name>
</gene>
<evidence type="ECO:0000256" key="4">
    <source>
        <dbReference type="ARBA" id="ARBA00023125"/>
    </source>
</evidence>
<name>A0A9W9ELA6_9EURO</name>
<keyword evidence="11" id="KW-1185">Reference proteome</keyword>
<keyword evidence="6" id="KW-0539">Nucleus</keyword>
<evidence type="ECO:0000256" key="5">
    <source>
        <dbReference type="ARBA" id="ARBA00023163"/>
    </source>
</evidence>
<dbReference type="RefSeq" id="XP_056507334.1">
    <property type="nucleotide sequence ID" value="XM_056659041.1"/>
</dbReference>
<dbReference type="InterPro" id="IPR036864">
    <property type="entry name" value="Zn2-C6_fun-type_DNA-bd_sf"/>
</dbReference>
<sequence>MDHPADALRGSSRKVACDRRRPNCGFCVKNHFACEYAATRRPGVRAGYIAKLDRRLMELEQRVRDLENGPRGTRASAVSQPILTQAPGSVCHDQDMAAPVVSDSGIALTSTAYTQDEHLSSPNPSRPVLTTPHASPGDTLSTNSTQFDPFSYPVLSNLCSIWFKKYHPWFPILHQPSLTASLQNFESAEAFSQYLAVKAICAVTLVHYESPFVSPDERKQWSDSLRDTICSQALKCVSLQSVQALLILSNLEYGEGRFEQFCNLIALCKRMTSQLGYGTLVRKQVDHISSSASVPPRLHPLSTTIIDREERIRAYWMSEMLDSMSTVGVDWDTGAAPPMSNGILPCSDSLWAFPEHIINIWSFGQFRYSSAFSLCVIFATNELWFVHGFLQKSWDLSDPHDRSQWQSEAQKIDERLTAWREEFVAAVYRLINAEYAEEERAEMDPNIVLTNCVLDIAVVLLFQRMSTIPREIDPSAEPWQYATNRCIYACDNMVFKVRQMTDDELSVSNPHLVFCLFTVARFYIVYAKTVNADVPSGVRSMAYALLCSGKRWPLALGYESVIRTAISEHRSLISESSLPTRFYDLRYSTLNLKDDLREWCEGGPHVSSQVTV</sequence>
<evidence type="ECO:0000256" key="1">
    <source>
        <dbReference type="ARBA" id="ARBA00004123"/>
    </source>
</evidence>
<evidence type="ECO:0000256" key="7">
    <source>
        <dbReference type="SAM" id="MobiDB-lite"/>
    </source>
</evidence>
<evidence type="ECO:0000313" key="11">
    <source>
        <dbReference type="Proteomes" id="UP001141434"/>
    </source>
</evidence>
<feature type="domain" description="Xylanolytic transcriptional activator regulatory" evidence="9">
    <location>
        <begin position="161"/>
        <end position="420"/>
    </location>
</feature>
<evidence type="ECO:0000256" key="2">
    <source>
        <dbReference type="ARBA" id="ARBA00022723"/>
    </source>
</evidence>
<dbReference type="PANTHER" id="PTHR47338">
    <property type="entry name" value="ZN(II)2CYS6 TRANSCRIPTION FACTOR (EUROFUNG)-RELATED"/>
    <property type="match status" value="1"/>
</dbReference>
<dbReference type="GeneID" id="81398210"/>
<dbReference type="GO" id="GO:0008270">
    <property type="term" value="F:zinc ion binding"/>
    <property type="evidence" value="ECO:0007669"/>
    <property type="project" value="InterPro"/>
</dbReference>
<keyword evidence="2" id="KW-0479">Metal-binding</keyword>
<keyword evidence="3" id="KW-0805">Transcription regulation</keyword>
<evidence type="ECO:0000256" key="6">
    <source>
        <dbReference type="ARBA" id="ARBA00023242"/>
    </source>
</evidence>
<evidence type="ECO:0000259" key="8">
    <source>
        <dbReference type="Pfam" id="PF00172"/>
    </source>
</evidence>
<reference evidence="10" key="1">
    <citation type="submission" date="2022-11" db="EMBL/GenBank/DDBJ databases">
        <authorList>
            <person name="Petersen C."/>
        </authorList>
    </citation>
    <scope>NUCLEOTIDE SEQUENCE</scope>
    <source>
        <strain evidence="10">IBT 34128</strain>
    </source>
</reference>
<dbReference type="CDD" id="cd12148">
    <property type="entry name" value="fungal_TF_MHR"/>
    <property type="match status" value="1"/>
</dbReference>
<dbReference type="AlphaFoldDB" id="A0A9W9ELA6"/>
<keyword evidence="4" id="KW-0238">DNA-binding</keyword>
<evidence type="ECO:0008006" key="12">
    <source>
        <dbReference type="Google" id="ProtNLM"/>
    </source>
</evidence>
<dbReference type="GO" id="GO:0005634">
    <property type="term" value="C:nucleus"/>
    <property type="evidence" value="ECO:0007669"/>
    <property type="project" value="UniProtKB-SubCell"/>
</dbReference>
<dbReference type="Pfam" id="PF00172">
    <property type="entry name" value="Zn_clus"/>
    <property type="match status" value="1"/>
</dbReference>
<reference evidence="10" key="2">
    <citation type="journal article" date="2023" name="IMA Fungus">
        <title>Comparative genomic study of the Penicillium genus elucidates a diverse pangenome and 15 lateral gene transfer events.</title>
        <authorList>
            <person name="Petersen C."/>
            <person name="Sorensen T."/>
            <person name="Nielsen M.R."/>
            <person name="Sondergaard T.E."/>
            <person name="Sorensen J.L."/>
            <person name="Fitzpatrick D.A."/>
            <person name="Frisvad J.C."/>
            <person name="Nielsen K.L."/>
        </authorList>
    </citation>
    <scope>NUCLEOTIDE SEQUENCE</scope>
    <source>
        <strain evidence="10">IBT 34128</strain>
    </source>
</reference>
<dbReference type="InterPro" id="IPR001138">
    <property type="entry name" value="Zn2Cys6_DnaBD"/>
</dbReference>
<feature type="domain" description="Zn(2)-C6 fungal-type" evidence="8">
    <location>
        <begin position="12"/>
        <end position="38"/>
    </location>
</feature>
<dbReference type="CDD" id="cd00067">
    <property type="entry name" value="GAL4"/>
    <property type="match status" value="1"/>
</dbReference>
<dbReference type="GO" id="GO:0003677">
    <property type="term" value="F:DNA binding"/>
    <property type="evidence" value="ECO:0007669"/>
    <property type="project" value="UniProtKB-KW"/>
</dbReference>
<dbReference type="Pfam" id="PF04082">
    <property type="entry name" value="Fungal_trans"/>
    <property type="match status" value="1"/>
</dbReference>
<dbReference type="PANTHER" id="PTHR47338:SF20">
    <property type="entry name" value="ZN(II)2CYS6 TRANSCRIPTION FACTOR (EUROFUNG)"/>
    <property type="match status" value="1"/>
</dbReference>
<dbReference type="GO" id="GO:0006351">
    <property type="term" value="P:DNA-templated transcription"/>
    <property type="evidence" value="ECO:0007669"/>
    <property type="project" value="InterPro"/>
</dbReference>
<proteinExistence type="predicted"/>
<comment type="subcellular location">
    <subcellularLocation>
        <location evidence="1">Nucleus</location>
    </subcellularLocation>
</comment>
<evidence type="ECO:0000313" key="10">
    <source>
        <dbReference type="EMBL" id="KAJ5083937.1"/>
    </source>
</evidence>
<dbReference type="GO" id="GO:0000981">
    <property type="term" value="F:DNA-binding transcription factor activity, RNA polymerase II-specific"/>
    <property type="evidence" value="ECO:0007669"/>
    <property type="project" value="InterPro"/>
</dbReference>
<protein>
    <recommendedName>
        <fullName evidence="12">Transcription factor domain-containing protein</fullName>
    </recommendedName>
</protein>
<feature type="region of interest" description="Disordered" evidence="7">
    <location>
        <begin position="115"/>
        <end position="142"/>
    </location>
</feature>
<evidence type="ECO:0000256" key="3">
    <source>
        <dbReference type="ARBA" id="ARBA00023015"/>
    </source>
</evidence>
<evidence type="ECO:0000259" key="9">
    <source>
        <dbReference type="Pfam" id="PF04082"/>
    </source>
</evidence>
<accession>A0A9W9ELA6</accession>
<organism evidence="10 11">
    <name type="scientific">Penicillium alfredii</name>
    <dbReference type="NCBI Taxonomy" id="1506179"/>
    <lineage>
        <taxon>Eukaryota</taxon>
        <taxon>Fungi</taxon>
        <taxon>Dikarya</taxon>
        <taxon>Ascomycota</taxon>
        <taxon>Pezizomycotina</taxon>
        <taxon>Eurotiomycetes</taxon>
        <taxon>Eurotiomycetidae</taxon>
        <taxon>Eurotiales</taxon>
        <taxon>Aspergillaceae</taxon>
        <taxon>Penicillium</taxon>
    </lineage>
</organism>
<dbReference type="OrthoDB" id="2943660at2759"/>
<dbReference type="InterPro" id="IPR050815">
    <property type="entry name" value="TF_fung"/>
</dbReference>
<dbReference type="Proteomes" id="UP001141434">
    <property type="component" value="Unassembled WGS sequence"/>
</dbReference>
<keyword evidence="5" id="KW-0804">Transcription</keyword>
<dbReference type="EMBL" id="JAPMSZ010000011">
    <property type="protein sequence ID" value="KAJ5083937.1"/>
    <property type="molecule type" value="Genomic_DNA"/>
</dbReference>